<keyword evidence="4" id="KW-1185">Reference proteome</keyword>
<evidence type="ECO:0000313" key="3">
    <source>
        <dbReference type="EMBL" id="KAJ6745880.1"/>
    </source>
</evidence>
<accession>A0A9Q0VBS4</accession>
<protein>
    <recommendedName>
        <fullName evidence="2">WRKY domain-containing protein</fullName>
    </recommendedName>
</protein>
<comment type="caution">
    <text evidence="3">The sequence shown here is derived from an EMBL/GenBank/DDBJ whole genome shotgun (WGS) entry which is preliminary data.</text>
</comment>
<evidence type="ECO:0000313" key="4">
    <source>
        <dbReference type="Proteomes" id="UP001151752"/>
    </source>
</evidence>
<feature type="region of interest" description="Disordered" evidence="1">
    <location>
        <begin position="41"/>
        <end position="66"/>
    </location>
</feature>
<reference evidence="3" key="1">
    <citation type="submission" date="2022-11" db="EMBL/GenBank/DDBJ databases">
        <authorList>
            <person name="Hyden B.L."/>
            <person name="Feng K."/>
            <person name="Yates T."/>
            <person name="Jawdy S."/>
            <person name="Smart L.B."/>
            <person name="Muchero W."/>
        </authorList>
    </citation>
    <scope>NUCLEOTIDE SEQUENCE</scope>
    <source>
        <tissue evidence="3">Shoot tip</tissue>
    </source>
</reference>
<dbReference type="GO" id="GO:0043565">
    <property type="term" value="F:sequence-specific DNA binding"/>
    <property type="evidence" value="ECO:0007669"/>
    <property type="project" value="InterPro"/>
</dbReference>
<dbReference type="Proteomes" id="UP001151752">
    <property type="component" value="Chromosome 6"/>
</dbReference>
<sequence length="66" mass="7093">MNNGDIDGTVAGFYRRWTGTSAASLLSLSEVRTWRIYFDRSLKGGPTPSSNARCSIGGGNDPPPPY</sequence>
<proteinExistence type="predicted"/>
<dbReference type="InterPro" id="IPR003657">
    <property type="entry name" value="WRKY_dom"/>
</dbReference>
<dbReference type="AlphaFoldDB" id="A0A9Q0VBS4"/>
<dbReference type="EMBL" id="JAPFFM010000009">
    <property type="protein sequence ID" value="KAJ6745880.1"/>
    <property type="molecule type" value="Genomic_DNA"/>
</dbReference>
<feature type="domain" description="WRKY" evidence="2">
    <location>
        <begin position="23"/>
        <end position="58"/>
    </location>
</feature>
<dbReference type="PROSITE" id="PS50811">
    <property type="entry name" value="WRKY"/>
    <property type="match status" value="1"/>
</dbReference>
<organism evidence="3 4">
    <name type="scientific">Salix koriyanagi</name>
    <dbReference type="NCBI Taxonomy" id="2511006"/>
    <lineage>
        <taxon>Eukaryota</taxon>
        <taxon>Viridiplantae</taxon>
        <taxon>Streptophyta</taxon>
        <taxon>Embryophyta</taxon>
        <taxon>Tracheophyta</taxon>
        <taxon>Spermatophyta</taxon>
        <taxon>Magnoliopsida</taxon>
        <taxon>eudicotyledons</taxon>
        <taxon>Gunneridae</taxon>
        <taxon>Pentapetalae</taxon>
        <taxon>rosids</taxon>
        <taxon>fabids</taxon>
        <taxon>Malpighiales</taxon>
        <taxon>Salicaceae</taxon>
        <taxon>Saliceae</taxon>
        <taxon>Salix</taxon>
    </lineage>
</organism>
<evidence type="ECO:0000259" key="2">
    <source>
        <dbReference type="PROSITE" id="PS50811"/>
    </source>
</evidence>
<reference evidence="3" key="2">
    <citation type="journal article" date="2023" name="Int. J. Mol. Sci.">
        <title>De Novo Assembly and Annotation of 11 Diverse Shrub Willow (Salix) Genomes Reveals Novel Gene Organization in Sex-Linked Regions.</title>
        <authorList>
            <person name="Hyden B."/>
            <person name="Feng K."/>
            <person name="Yates T.B."/>
            <person name="Jawdy S."/>
            <person name="Cereghino C."/>
            <person name="Smart L.B."/>
            <person name="Muchero W."/>
        </authorList>
    </citation>
    <scope>NUCLEOTIDE SEQUENCE</scope>
    <source>
        <tissue evidence="3">Shoot tip</tissue>
    </source>
</reference>
<dbReference type="GO" id="GO:0003700">
    <property type="term" value="F:DNA-binding transcription factor activity"/>
    <property type="evidence" value="ECO:0007669"/>
    <property type="project" value="InterPro"/>
</dbReference>
<gene>
    <name evidence="3" type="ORF">OIU74_028525</name>
</gene>
<name>A0A9Q0VBS4_9ROSI</name>
<evidence type="ECO:0000256" key="1">
    <source>
        <dbReference type="SAM" id="MobiDB-lite"/>
    </source>
</evidence>